<evidence type="ECO:0000313" key="7">
    <source>
        <dbReference type="EMBL" id="PSN65406.1"/>
    </source>
</evidence>
<feature type="region of interest" description="Disordered" evidence="5">
    <location>
        <begin position="79"/>
        <end position="128"/>
    </location>
</feature>
<accession>A0A2T2NJH8</accession>
<keyword evidence="1 4" id="KW-0378">Hydrolase</keyword>
<feature type="compositionally biased region" description="Basic and acidic residues" evidence="5">
    <location>
        <begin position="23"/>
        <end position="38"/>
    </location>
</feature>
<proteinExistence type="predicted"/>
<dbReference type="Pfam" id="PF01734">
    <property type="entry name" value="Patatin"/>
    <property type="match status" value="1"/>
</dbReference>
<evidence type="ECO:0000256" key="1">
    <source>
        <dbReference type="ARBA" id="ARBA00022801"/>
    </source>
</evidence>
<dbReference type="GO" id="GO:0016042">
    <property type="term" value="P:lipid catabolic process"/>
    <property type="evidence" value="ECO:0007669"/>
    <property type="project" value="UniProtKB-UniRule"/>
</dbReference>
<dbReference type="Proteomes" id="UP000240883">
    <property type="component" value="Unassembled WGS sequence"/>
</dbReference>
<dbReference type="GO" id="GO:0046486">
    <property type="term" value="P:glycerolipid metabolic process"/>
    <property type="evidence" value="ECO:0007669"/>
    <property type="project" value="UniProtKB-ARBA"/>
</dbReference>
<dbReference type="GO" id="GO:0016020">
    <property type="term" value="C:membrane"/>
    <property type="evidence" value="ECO:0007669"/>
    <property type="project" value="TreeGrafter"/>
</dbReference>
<dbReference type="AlphaFoldDB" id="A0A2T2NJH8"/>
<dbReference type="SUPFAM" id="SSF52151">
    <property type="entry name" value="FabD/lysophospholipase-like"/>
    <property type="match status" value="1"/>
</dbReference>
<feature type="short sequence motif" description="DGA/G" evidence="4">
    <location>
        <begin position="309"/>
        <end position="311"/>
    </location>
</feature>
<feature type="short sequence motif" description="GXGXXG" evidence="4">
    <location>
        <begin position="56"/>
        <end position="61"/>
    </location>
</feature>
<dbReference type="PANTHER" id="PTHR24185">
    <property type="entry name" value="CALCIUM-INDEPENDENT PHOSPHOLIPASE A2-GAMMA"/>
    <property type="match status" value="1"/>
</dbReference>
<organism evidence="7 8">
    <name type="scientific">Corynespora cassiicola Philippines</name>
    <dbReference type="NCBI Taxonomy" id="1448308"/>
    <lineage>
        <taxon>Eukaryota</taxon>
        <taxon>Fungi</taxon>
        <taxon>Dikarya</taxon>
        <taxon>Ascomycota</taxon>
        <taxon>Pezizomycotina</taxon>
        <taxon>Dothideomycetes</taxon>
        <taxon>Pleosporomycetidae</taxon>
        <taxon>Pleosporales</taxon>
        <taxon>Corynesporascaceae</taxon>
        <taxon>Corynespora</taxon>
    </lineage>
</organism>
<name>A0A2T2NJH8_CORCC</name>
<feature type="region of interest" description="Disordered" evidence="5">
    <location>
        <begin position="1"/>
        <end position="41"/>
    </location>
</feature>
<dbReference type="STRING" id="1448308.A0A2T2NJH8"/>
<evidence type="ECO:0000256" key="5">
    <source>
        <dbReference type="SAM" id="MobiDB-lite"/>
    </source>
</evidence>
<evidence type="ECO:0000256" key="3">
    <source>
        <dbReference type="ARBA" id="ARBA00023098"/>
    </source>
</evidence>
<dbReference type="GO" id="GO:0019369">
    <property type="term" value="P:arachidonate metabolic process"/>
    <property type="evidence" value="ECO:0007669"/>
    <property type="project" value="TreeGrafter"/>
</dbReference>
<evidence type="ECO:0000259" key="6">
    <source>
        <dbReference type="PROSITE" id="PS51635"/>
    </source>
</evidence>
<keyword evidence="8" id="KW-1185">Reference proteome</keyword>
<evidence type="ECO:0000256" key="4">
    <source>
        <dbReference type="PROSITE-ProRule" id="PRU01161"/>
    </source>
</evidence>
<dbReference type="Gene3D" id="3.40.1090.10">
    <property type="entry name" value="Cytosolic phospholipase A2 catalytic domain"/>
    <property type="match status" value="1"/>
</dbReference>
<feature type="short sequence motif" description="GXSXG" evidence="4">
    <location>
        <begin position="146"/>
        <end position="150"/>
    </location>
</feature>
<protein>
    <submittedName>
        <fullName evidence="7">FabD/lysophospholipase-like protein</fullName>
    </submittedName>
</protein>
<feature type="active site" description="Nucleophile" evidence="4">
    <location>
        <position position="148"/>
    </location>
</feature>
<feature type="domain" description="PNPLA" evidence="6">
    <location>
        <begin position="52"/>
        <end position="323"/>
    </location>
</feature>
<dbReference type="InterPro" id="IPR002641">
    <property type="entry name" value="PNPLA_dom"/>
</dbReference>
<dbReference type="GO" id="GO:0047499">
    <property type="term" value="F:calcium-independent phospholipase A2 activity"/>
    <property type="evidence" value="ECO:0007669"/>
    <property type="project" value="TreeGrafter"/>
</dbReference>
<dbReference type="InterPro" id="IPR016035">
    <property type="entry name" value="Acyl_Trfase/lysoPLipase"/>
</dbReference>
<gene>
    <name evidence="7" type="ORF">BS50DRAFT_622625</name>
</gene>
<keyword evidence="2 4" id="KW-0442">Lipid degradation</keyword>
<reference evidence="7 8" key="1">
    <citation type="journal article" date="2018" name="Front. Microbiol.">
        <title>Genome-Wide Analysis of Corynespora cassiicola Leaf Fall Disease Putative Effectors.</title>
        <authorList>
            <person name="Lopez D."/>
            <person name="Ribeiro S."/>
            <person name="Label P."/>
            <person name="Fumanal B."/>
            <person name="Venisse J.S."/>
            <person name="Kohler A."/>
            <person name="de Oliveira R.R."/>
            <person name="Labutti K."/>
            <person name="Lipzen A."/>
            <person name="Lail K."/>
            <person name="Bauer D."/>
            <person name="Ohm R.A."/>
            <person name="Barry K.W."/>
            <person name="Spatafora J."/>
            <person name="Grigoriev I.V."/>
            <person name="Martin F.M."/>
            <person name="Pujade-Renaud V."/>
        </authorList>
    </citation>
    <scope>NUCLEOTIDE SEQUENCE [LARGE SCALE GENOMIC DNA]</scope>
    <source>
        <strain evidence="7 8">Philippines</strain>
    </source>
</reference>
<evidence type="ECO:0000313" key="8">
    <source>
        <dbReference type="Proteomes" id="UP000240883"/>
    </source>
</evidence>
<dbReference type="OrthoDB" id="626167at2759"/>
<feature type="compositionally biased region" description="Basic and acidic residues" evidence="5">
    <location>
        <begin position="79"/>
        <end position="98"/>
    </location>
</feature>
<dbReference type="PANTHER" id="PTHR24185:SF1">
    <property type="entry name" value="CALCIUM-INDEPENDENT PHOSPHOLIPASE A2-GAMMA"/>
    <property type="match status" value="1"/>
</dbReference>
<sequence>MSSLSHAEFDDAPESSAKRIKRSKTEEINPKVDSKFPDAETSEDAWKQRNILYLDGGGVRGYWSLLILKRLMKAIADEEREATKSKQTDRHHLHEQHSNFHPSPFPQHAEGGPFSKNERKKNHHRPEKWRDDRKYLPCHYFDLICGSSTGGLIAIMLSRFRMNIPDCLYEYKTMSSEIFGIPRPMSQRNLGFGWAKYSTVKMEKAFKNVIHRRCDHNANGKESSFKTVPGTCKAFVTVVRQPTSHPAVAQQEDRIRSYHSPNTSNDTDHNQTHIWKTWEAARAATAAPLYFKSFDVEEDGNGQKVLYFDGAFGAANNPTLHAIEEMRQNGSERSLGVVVSVGTARSPGKSNNGRGFFQQATLFVNRVTDPEIVAEKLMKEKSRDYDLWRFNDTRKPLDVELDEWKPRNLYDKSAGHETLGKIENHFCKWASKRKNIREIQRCARALVKRRRLRTKDIHLWEHYATCVQFGCPIASCDRSGMENREDFSSHMRRYHNELEDEEPNLLEWRYRTPPST</sequence>
<keyword evidence="3 4" id="KW-0443">Lipid metabolism</keyword>
<dbReference type="EMBL" id="KZ678137">
    <property type="protein sequence ID" value="PSN65406.1"/>
    <property type="molecule type" value="Genomic_DNA"/>
</dbReference>
<feature type="compositionally biased region" description="Basic residues" evidence="5">
    <location>
        <begin position="118"/>
        <end position="127"/>
    </location>
</feature>
<feature type="active site" description="Proton acceptor" evidence="4">
    <location>
        <position position="309"/>
    </location>
</feature>
<evidence type="ECO:0000256" key="2">
    <source>
        <dbReference type="ARBA" id="ARBA00022963"/>
    </source>
</evidence>
<dbReference type="PROSITE" id="PS51635">
    <property type="entry name" value="PNPLA"/>
    <property type="match status" value="1"/>
</dbReference>